<dbReference type="HAMAP" id="MF_00376">
    <property type="entry name" value="Dephospho_CoA_kinase"/>
    <property type="match status" value="1"/>
</dbReference>
<dbReference type="SUPFAM" id="SSF52540">
    <property type="entry name" value="P-loop containing nucleoside triphosphate hydrolases"/>
    <property type="match status" value="1"/>
</dbReference>
<organism evidence="7 8">
    <name type="scientific">Rikenella microfusus</name>
    <dbReference type="NCBI Taxonomy" id="28139"/>
    <lineage>
        <taxon>Bacteria</taxon>
        <taxon>Pseudomonadati</taxon>
        <taxon>Bacteroidota</taxon>
        <taxon>Bacteroidia</taxon>
        <taxon>Bacteroidales</taxon>
        <taxon>Rikenellaceae</taxon>
        <taxon>Rikenella</taxon>
    </lineage>
</organism>
<dbReference type="InterPro" id="IPR027417">
    <property type="entry name" value="P-loop_NTPase"/>
</dbReference>
<comment type="subcellular location">
    <subcellularLocation>
        <location evidence="5">Cytoplasm</location>
    </subcellularLocation>
</comment>
<dbReference type="AlphaFoldDB" id="A0A379MTH1"/>
<dbReference type="EC" id="2.7.1.24" evidence="5 6"/>
<dbReference type="NCBIfam" id="TIGR00152">
    <property type="entry name" value="dephospho-CoA kinase"/>
    <property type="match status" value="1"/>
</dbReference>
<evidence type="ECO:0000256" key="3">
    <source>
        <dbReference type="ARBA" id="ARBA00022840"/>
    </source>
</evidence>
<dbReference type="Pfam" id="PF01121">
    <property type="entry name" value="CoaE"/>
    <property type="match status" value="1"/>
</dbReference>
<keyword evidence="8" id="KW-1185">Reference proteome</keyword>
<dbReference type="CDD" id="cd02022">
    <property type="entry name" value="DPCK"/>
    <property type="match status" value="1"/>
</dbReference>
<dbReference type="Gene3D" id="3.40.50.300">
    <property type="entry name" value="P-loop containing nucleotide triphosphate hydrolases"/>
    <property type="match status" value="1"/>
</dbReference>
<evidence type="ECO:0000256" key="5">
    <source>
        <dbReference type="HAMAP-Rule" id="MF_00376"/>
    </source>
</evidence>
<comment type="pathway">
    <text evidence="5">Cofactor biosynthesis; coenzyme A biosynthesis; CoA from (R)-pantothenate: step 5/5.</text>
</comment>
<keyword evidence="2 5" id="KW-0547">Nucleotide-binding</keyword>
<reference evidence="7 8" key="1">
    <citation type="submission" date="2018-06" db="EMBL/GenBank/DDBJ databases">
        <authorList>
            <consortium name="Pathogen Informatics"/>
            <person name="Doyle S."/>
        </authorList>
    </citation>
    <scope>NUCLEOTIDE SEQUENCE [LARGE SCALE GENOMIC DNA]</scope>
    <source>
        <strain evidence="7 8">NCTC11190</strain>
    </source>
</reference>
<keyword evidence="5 7" id="KW-0418">Kinase</keyword>
<comment type="function">
    <text evidence="5">Catalyzes the phosphorylation of the 3'-hydroxyl group of dephosphocoenzyme A to form coenzyme A.</text>
</comment>
<keyword evidence="5 7" id="KW-0808">Transferase</keyword>
<comment type="similarity">
    <text evidence="1 5">Belongs to the CoaE family.</text>
</comment>
<sequence length="208" mass="22693">MRRRLLRVGLTGGIGSGKSTVARLLEMMGAAVYTADDRAKALMMSDPVLRAGIVGLFGPEACLPDGKGLNRPHIASQVFGDEPKLEALNALVHPAVERDFSEWVVCREQDVPRPAYAVEEAAVLIESGGWRRMDRIVVVTAPLEVRIARVMRRDGCTREAAMGRVRAQMDEAGRAAYADYTVAADEMRLLIPQVAELHRALCGAAERI</sequence>
<evidence type="ECO:0000313" key="7">
    <source>
        <dbReference type="EMBL" id="SUE33922.1"/>
    </source>
</evidence>
<dbReference type="GO" id="GO:0004140">
    <property type="term" value="F:dephospho-CoA kinase activity"/>
    <property type="evidence" value="ECO:0007669"/>
    <property type="project" value="UniProtKB-UniRule"/>
</dbReference>
<accession>A0A379MTH1</accession>
<gene>
    <name evidence="5 7" type="primary">coaE</name>
    <name evidence="7" type="ORF">NCTC11190_01136</name>
</gene>
<dbReference type="InterPro" id="IPR001977">
    <property type="entry name" value="Depp_CoAkinase"/>
</dbReference>
<feature type="binding site" evidence="5">
    <location>
        <begin position="15"/>
        <end position="20"/>
    </location>
    <ligand>
        <name>ATP</name>
        <dbReference type="ChEBI" id="CHEBI:30616"/>
    </ligand>
</feature>
<evidence type="ECO:0000256" key="4">
    <source>
        <dbReference type="ARBA" id="ARBA00022993"/>
    </source>
</evidence>
<keyword evidence="5" id="KW-0963">Cytoplasm</keyword>
<dbReference type="EMBL" id="UGVL01000001">
    <property type="protein sequence ID" value="SUE33922.1"/>
    <property type="molecule type" value="Genomic_DNA"/>
</dbReference>
<evidence type="ECO:0000256" key="6">
    <source>
        <dbReference type="NCBIfam" id="TIGR00152"/>
    </source>
</evidence>
<keyword evidence="3 5" id="KW-0067">ATP-binding</keyword>
<protein>
    <recommendedName>
        <fullName evidence="5 6">Dephospho-CoA kinase</fullName>
        <ecNumber evidence="5 6">2.7.1.24</ecNumber>
    </recommendedName>
    <alternativeName>
        <fullName evidence="5">Dephosphocoenzyme A kinase</fullName>
    </alternativeName>
</protein>
<dbReference type="OrthoDB" id="9812943at2"/>
<name>A0A379MTH1_9BACT</name>
<dbReference type="Proteomes" id="UP000255233">
    <property type="component" value="Unassembled WGS sequence"/>
</dbReference>
<dbReference type="GO" id="GO:0015937">
    <property type="term" value="P:coenzyme A biosynthetic process"/>
    <property type="evidence" value="ECO:0007669"/>
    <property type="project" value="UniProtKB-UniRule"/>
</dbReference>
<dbReference type="STRING" id="880526.GCA_000427365_00311"/>
<dbReference type="PANTHER" id="PTHR10695:SF46">
    <property type="entry name" value="BIFUNCTIONAL COENZYME A SYNTHASE-RELATED"/>
    <property type="match status" value="1"/>
</dbReference>
<evidence type="ECO:0000256" key="1">
    <source>
        <dbReference type="ARBA" id="ARBA00009018"/>
    </source>
</evidence>
<proteinExistence type="inferred from homology"/>
<dbReference type="PROSITE" id="PS51219">
    <property type="entry name" value="DPCK"/>
    <property type="match status" value="1"/>
</dbReference>
<dbReference type="GO" id="GO:0005524">
    <property type="term" value="F:ATP binding"/>
    <property type="evidence" value="ECO:0007669"/>
    <property type="project" value="UniProtKB-UniRule"/>
</dbReference>
<dbReference type="GO" id="GO:0005737">
    <property type="term" value="C:cytoplasm"/>
    <property type="evidence" value="ECO:0007669"/>
    <property type="project" value="UniProtKB-SubCell"/>
</dbReference>
<dbReference type="RefSeq" id="WP_027290205.1">
    <property type="nucleotide sequence ID" value="NZ_CALVFX010000008.1"/>
</dbReference>
<dbReference type="UniPathway" id="UPA00241">
    <property type="reaction ID" value="UER00356"/>
</dbReference>
<dbReference type="PANTHER" id="PTHR10695">
    <property type="entry name" value="DEPHOSPHO-COA KINASE-RELATED"/>
    <property type="match status" value="1"/>
</dbReference>
<keyword evidence="4 5" id="KW-0173">Coenzyme A biosynthesis</keyword>
<evidence type="ECO:0000313" key="8">
    <source>
        <dbReference type="Proteomes" id="UP000255233"/>
    </source>
</evidence>
<evidence type="ECO:0000256" key="2">
    <source>
        <dbReference type="ARBA" id="ARBA00022741"/>
    </source>
</evidence>
<comment type="catalytic activity">
    <reaction evidence="5">
        <text>3'-dephospho-CoA + ATP = ADP + CoA + H(+)</text>
        <dbReference type="Rhea" id="RHEA:18245"/>
        <dbReference type="ChEBI" id="CHEBI:15378"/>
        <dbReference type="ChEBI" id="CHEBI:30616"/>
        <dbReference type="ChEBI" id="CHEBI:57287"/>
        <dbReference type="ChEBI" id="CHEBI:57328"/>
        <dbReference type="ChEBI" id="CHEBI:456216"/>
        <dbReference type="EC" id="2.7.1.24"/>
    </reaction>
</comment>